<sequence>MEKKQRITLYTDPNGPHKDQVHENALMTPEERWLVFQRLKRRHYGLFGKPKKREKRISIEKPAWI</sequence>
<evidence type="ECO:0000313" key="3">
    <source>
        <dbReference type="Proteomes" id="UP001202180"/>
    </source>
</evidence>
<gene>
    <name evidence="2" type="ORF">M0L20_16035</name>
</gene>
<protein>
    <submittedName>
        <fullName evidence="2">Uncharacterized protein</fullName>
    </submittedName>
</protein>
<dbReference type="EMBL" id="JALPRF010000002">
    <property type="protein sequence ID" value="MCK8493378.1"/>
    <property type="molecule type" value="Genomic_DNA"/>
</dbReference>
<comment type="caution">
    <text evidence="2">The sequence shown here is derived from an EMBL/GenBank/DDBJ whole genome shotgun (WGS) entry which is preliminary data.</text>
</comment>
<dbReference type="RefSeq" id="WP_248477936.1">
    <property type="nucleotide sequence ID" value="NZ_JALPRF010000002.1"/>
</dbReference>
<reference evidence="2 3" key="1">
    <citation type="submission" date="2022-04" db="EMBL/GenBank/DDBJ databases">
        <title>Spirosoma sp. strain RP8 genome sequencing and assembly.</title>
        <authorList>
            <person name="Jung Y."/>
        </authorList>
    </citation>
    <scope>NUCLEOTIDE SEQUENCE [LARGE SCALE GENOMIC DNA]</scope>
    <source>
        <strain evidence="2 3">RP8</strain>
    </source>
</reference>
<evidence type="ECO:0000313" key="2">
    <source>
        <dbReference type="EMBL" id="MCK8493378.1"/>
    </source>
</evidence>
<dbReference type="Proteomes" id="UP001202180">
    <property type="component" value="Unassembled WGS sequence"/>
</dbReference>
<keyword evidence="3" id="KW-1185">Reference proteome</keyword>
<name>A0ABT0HMI8_9BACT</name>
<accession>A0ABT0HMI8</accession>
<feature type="region of interest" description="Disordered" evidence="1">
    <location>
        <begin position="1"/>
        <end position="20"/>
    </location>
</feature>
<evidence type="ECO:0000256" key="1">
    <source>
        <dbReference type="SAM" id="MobiDB-lite"/>
    </source>
</evidence>
<organism evidence="2 3">
    <name type="scientific">Spirosoma liriopis</name>
    <dbReference type="NCBI Taxonomy" id="2937440"/>
    <lineage>
        <taxon>Bacteria</taxon>
        <taxon>Pseudomonadati</taxon>
        <taxon>Bacteroidota</taxon>
        <taxon>Cytophagia</taxon>
        <taxon>Cytophagales</taxon>
        <taxon>Cytophagaceae</taxon>
        <taxon>Spirosoma</taxon>
    </lineage>
</organism>
<proteinExistence type="predicted"/>